<evidence type="ECO:0000259" key="13">
    <source>
        <dbReference type="Pfam" id="PF14748"/>
    </source>
</evidence>
<dbReference type="STRING" id="112903.SAMN04490178_102218"/>
<gene>
    <name evidence="9" type="primary">proC</name>
    <name evidence="14" type="ORF">SAMN04490178_102218</name>
</gene>
<dbReference type="InterPro" id="IPR028939">
    <property type="entry name" value="P5C_Rdtase_cat_N"/>
</dbReference>
<keyword evidence="7 9" id="KW-0560">Oxidoreductase</keyword>
<dbReference type="GO" id="GO:0005737">
    <property type="term" value="C:cytoplasm"/>
    <property type="evidence" value="ECO:0007669"/>
    <property type="project" value="UniProtKB-SubCell"/>
</dbReference>
<keyword evidence="4 9" id="KW-0028">Amino-acid biosynthesis</keyword>
<organism evidence="14 15">
    <name type="scientific">Propionispora vibrioides</name>
    <dbReference type="NCBI Taxonomy" id="112903"/>
    <lineage>
        <taxon>Bacteria</taxon>
        <taxon>Bacillati</taxon>
        <taxon>Bacillota</taxon>
        <taxon>Negativicutes</taxon>
        <taxon>Selenomonadales</taxon>
        <taxon>Sporomusaceae</taxon>
        <taxon>Propionispora</taxon>
    </lineage>
</organism>
<name>A0A1H8Q8K7_9FIRM</name>
<dbReference type="UniPathway" id="UPA00098">
    <property type="reaction ID" value="UER00361"/>
</dbReference>
<comment type="similarity">
    <text evidence="2 9">Belongs to the pyrroline-5-carboxylate reductase family.</text>
</comment>
<dbReference type="Gene3D" id="3.40.50.720">
    <property type="entry name" value="NAD(P)-binding Rossmann-like Domain"/>
    <property type="match status" value="1"/>
</dbReference>
<evidence type="ECO:0000313" key="15">
    <source>
        <dbReference type="Proteomes" id="UP000198847"/>
    </source>
</evidence>
<dbReference type="EMBL" id="FODY01000002">
    <property type="protein sequence ID" value="SEO50301.1"/>
    <property type="molecule type" value="Genomic_DNA"/>
</dbReference>
<feature type="binding site" evidence="11">
    <location>
        <position position="35"/>
    </location>
    <ligand>
        <name>NADP(+)</name>
        <dbReference type="ChEBI" id="CHEBI:58349"/>
    </ligand>
</feature>
<dbReference type="SUPFAM" id="SSF48179">
    <property type="entry name" value="6-phosphogluconate dehydrogenase C-terminal domain-like"/>
    <property type="match status" value="1"/>
</dbReference>
<comment type="pathway">
    <text evidence="9">Amino-acid biosynthesis; L-proline biosynthesis; L-proline from L-glutamate 5-semialdehyde: step 1/1.</text>
</comment>
<comment type="catalytic activity">
    <reaction evidence="9">
        <text>L-proline + NAD(+) = (S)-1-pyrroline-5-carboxylate + NADH + 2 H(+)</text>
        <dbReference type="Rhea" id="RHEA:14105"/>
        <dbReference type="ChEBI" id="CHEBI:15378"/>
        <dbReference type="ChEBI" id="CHEBI:17388"/>
        <dbReference type="ChEBI" id="CHEBI:57540"/>
        <dbReference type="ChEBI" id="CHEBI:57945"/>
        <dbReference type="ChEBI" id="CHEBI:60039"/>
        <dbReference type="EC" id="1.5.1.2"/>
    </reaction>
</comment>
<dbReference type="NCBIfam" id="TIGR00112">
    <property type="entry name" value="proC"/>
    <property type="match status" value="1"/>
</dbReference>
<feature type="domain" description="Pyrroline-5-carboxylate reductase catalytic N-terminal" evidence="12">
    <location>
        <begin position="4"/>
        <end position="96"/>
    </location>
</feature>
<dbReference type="InterPro" id="IPR000304">
    <property type="entry name" value="Pyrroline-COOH_reductase"/>
</dbReference>
<feature type="domain" description="Pyrroline-5-carboxylate reductase dimerisation" evidence="13">
    <location>
        <begin position="161"/>
        <end position="265"/>
    </location>
</feature>
<dbReference type="PANTHER" id="PTHR11645">
    <property type="entry name" value="PYRROLINE-5-CARBOXYLATE REDUCTASE"/>
    <property type="match status" value="1"/>
</dbReference>
<dbReference type="FunFam" id="3.40.50.720:FF:000190">
    <property type="entry name" value="Pyrroline-5-carboxylate reductase"/>
    <property type="match status" value="1"/>
</dbReference>
<evidence type="ECO:0000256" key="9">
    <source>
        <dbReference type="HAMAP-Rule" id="MF_01925"/>
    </source>
</evidence>
<dbReference type="Gene3D" id="1.10.3730.10">
    <property type="entry name" value="ProC C-terminal domain-like"/>
    <property type="match status" value="1"/>
</dbReference>
<dbReference type="RefSeq" id="WP_091743923.1">
    <property type="nucleotide sequence ID" value="NZ_FODY01000002.1"/>
</dbReference>
<evidence type="ECO:0000259" key="12">
    <source>
        <dbReference type="Pfam" id="PF03807"/>
    </source>
</evidence>
<dbReference type="EC" id="1.5.1.2" evidence="9 10"/>
<evidence type="ECO:0000313" key="14">
    <source>
        <dbReference type="EMBL" id="SEO50301.1"/>
    </source>
</evidence>
<dbReference type="PIRSF" id="PIRSF000193">
    <property type="entry name" value="Pyrrol-5-carb_rd"/>
    <property type="match status" value="1"/>
</dbReference>
<evidence type="ECO:0000256" key="7">
    <source>
        <dbReference type="ARBA" id="ARBA00023002"/>
    </source>
</evidence>
<sequence>MKELGFIGCGHMGEAMVSGVLKSGYLTGSDILVHTGRPESLEALHQKYGIQTAQTNRDVARQAKLLLLAVKPNMYAAVINEIRENIQENSIIITIAPSYSIAAIRAAFGKPLKVVRAMPNTPLMVGCGMSGITFSDNITEAEKQSVHKLFNSSGTAIEVKEDLMSAVGSVSGSSPAFVYMLIEAMADTAVALGLSRKDSYLFAAKAVEGAAKMVLETGEHPGALKDAVCSPGGTTIEGVLALSANGFRGNIAEAMLRSADKFREMESAQK</sequence>
<comment type="subcellular location">
    <subcellularLocation>
        <location evidence="1 9">Cytoplasm</location>
    </subcellularLocation>
</comment>
<dbReference type="Proteomes" id="UP000198847">
    <property type="component" value="Unassembled WGS sequence"/>
</dbReference>
<dbReference type="GO" id="GO:0004735">
    <property type="term" value="F:pyrroline-5-carboxylate reductase activity"/>
    <property type="evidence" value="ECO:0007669"/>
    <property type="project" value="UniProtKB-UniRule"/>
</dbReference>
<dbReference type="OrthoDB" id="9805754at2"/>
<keyword evidence="15" id="KW-1185">Reference proteome</keyword>
<proteinExistence type="inferred from homology"/>
<accession>A0A1H8Q8K7</accession>
<evidence type="ECO:0000256" key="10">
    <source>
        <dbReference type="NCBIfam" id="TIGR00112"/>
    </source>
</evidence>
<reference evidence="14 15" key="1">
    <citation type="submission" date="2016-10" db="EMBL/GenBank/DDBJ databases">
        <authorList>
            <person name="de Groot N.N."/>
        </authorList>
    </citation>
    <scope>NUCLEOTIDE SEQUENCE [LARGE SCALE GENOMIC DNA]</scope>
    <source>
        <strain evidence="14 15">DSM 13305</strain>
    </source>
</reference>
<keyword evidence="5 9" id="KW-0641">Proline biosynthesis</keyword>
<dbReference type="Pfam" id="PF03807">
    <property type="entry name" value="F420_oxidored"/>
    <property type="match status" value="1"/>
</dbReference>
<dbReference type="InterPro" id="IPR036291">
    <property type="entry name" value="NAD(P)-bd_dom_sf"/>
</dbReference>
<evidence type="ECO:0000256" key="2">
    <source>
        <dbReference type="ARBA" id="ARBA00005525"/>
    </source>
</evidence>
<dbReference type="GO" id="GO:0055129">
    <property type="term" value="P:L-proline biosynthetic process"/>
    <property type="evidence" value="ECO:0007669"/>
    <property type="project" value="UniProtKB-UniRule"/>
</dbReference>
<keyword evidence="3 9" id="KW-0963">Cytoplasm</keyword>
<evidence type="ECO:0000256" key="4">
    <source>
        <dbReference type="ARBA" id="ARBA00022605"/>
    </source>
</evidence>
<dbReference type="PANTHER" id="PTHR11645:SF0">
    <property type="entry name" value="PYRROLINE-5-CARBOXYLATE REDUCTASE 3"/>
    <property type="match status" value="1"/>
</dbReference>
<evidence type="ECO:0000256" key="5">
    <source>
        <dbReference type="ARBA" id="ARBA00022650"/>
    </source>
</evidence>
<evidence type="ECO:0000256" key="8">
    <source>
        <dbReference type="ARBA" id="ARBA00058118"/>
    </source>
</evidence>
<evidence type="ECO:0000256" key="1">
    <source>
        <dbReference type="ARBA" id="ARBA00004496"/>
    </source>
</evidence>
<dbReference type="AlphaFoldDB" id="A0A1H8Q8K7"/>
<dbReference type="InterPro" id="IPR008927">
    <property type="entry name" value="6-PGluconate_DH-like_C_sf"/>
</dbReference>
<keyword evidence="6 9" id="KW-0521">NADP</keyword>
<protein>
    <recommendedName>
        <fullName evidence="9 10">Pyrroline-5-carboxylate reductase</fullName>
        <shortName evidence="9">P5C reductase</shortName>
        <shortName evidence="9">P5CR</shortName>
        <ecNumber evidence="9 10">1.5.1.2</ecNumber>
    </recommendedName>
    <alternativeName>
        <fullName evidence="9">PCA reductase</fullName>
    </alternativeName>
</protein>
<dbReference type="HAMAP" id="MF_01925">
    <property type="entry name" value="P5C_reductase"/>
    <property type="match status" value="1"/>
</dbReference>
<dbReference type="Pfam" id="PF14748">
    <property type="entry name" value="P5CR_dimer"/>
    <property type="match status" value="1"/>
</dbReference>
<dbReference type="InterPro" id="IPR029036">
    <property type="entry name" value="P5CR_dimer"/>
</dbReference>
<dbReference type="FunFam" id="1.10.3730.10:FF:000001">
    <property type="entry name" value="Pyrroline-5-carboxylate reductase"/>
    <property type="match status" value="1"/>
</dbReference>
<evidence type="ECO:0000256" key="6">
    <source>
        <dbReference type="ARBA" id="ARBA00022857"/>
    </source>
</evidence>
<dbReference type="SUPFAM" id="SSF51735">
    <property type="entry name" value="NAD(P)-binding Rossmann-fold domains"/>
    <property type="match status" value="1"/>
</dbReference>
<feature type="binding site" evidence="11">
    <location>
        <position position="56"/>
    </location>
    <ligand>
        <name>NADPH</name>
        <dbReference type="ChEBI" id="CHEBI:57783"/>
    </ligand>
</feature>
<comment type="function">
    <text evidence="8 9">Catalyzes the reduction of 1-pyrroline-5-carboxylate (PCA) to L-proline.</text>
</comment>
<evidence type="ECO:0000256" key="3">
    <source>
        <dbReference type="ARBA" id="ARBA00022490"/>
    </source>
</evidence>
<evidence type="ECO:0000256" key="11">
    <source>
        <dbReference type="PIRSR" id="PIRSR000193-1"/>
    </source>
</evidence>
<feature type="binding site" evidence="11">
    <location>
        <begin position="7"/>
        <end position="12"/>
    </location>
    <ligand>
        <name>NADP(+)</name>
        <dbReference type="ChEBI" id="CHEBI:58349"/>
    </ligand>
</feature>
<comment type="catalytic activity">
    <reaction evidence="9">
        <text>L-proline + NADP(+) = (S)-1-pyrroline-5-carboxylate + NADPH + 2 H(+)</text>
        <dbReference type="Rhea" id="RHEA:14109"/>
        <dbReference type="ChEBI" id="CHEBI:15378"/>
        <dbReference type="ChEBI" id="CHEBI:17388"/>
        <dbReference type="ChEBI" id="CHEBI:57783"/>
        <dbReference type="ChEBI" id="CHEBI:58349"/>
        <dbReference type="ChEBI" id="CHEBI:60039"/>
        <dbReference type="EC" id="1.5.1.2"/>
    </reaction>
</comment>
<feature type="binding site" evidence="11">
    <location>
        <begin position="69"/>
        <end position="72"/>
    </location>
    <ligand>
        <name>NADP(+)</name>
        <dbReference type="ChEBI" id="CHEBI:58349"/>
    </ligand>
</feature>